<sequence>MKERIKKPYYAFDPNEAHFLFERTFIFDSQQTLFAKIPRIIHRLYFPKYALMILAGSVVAFILVCFLFSTFFTLTNNLTKILGLIPIVGIVAILYLLRHYVQIYFEIHSIKKLYKKAKWPVECYCAFFEEGIYIKSIDMDGVFYWDDFMALGCCKEALVLHFCPAGTQSGKFFKQYYPRLDNVYIFIDGDEKILELIKLVDDQVGDLVAFKS</sequence>
<evidence type="ECO:0000313" key="2">
    <source>
        <dbReference type="EMBL" id="OTP98943.1"/>
    </source>
</evidence>
<dbReference type="Proteomes" id="UP000194977">
    <property type="component" value="Unassembled WGS sequence"/>
</dbReference>
<dbReference type="AlphaFoldDB" id="A0A242NGA8"/>
<name>A0A242NGA8_9GAMM</name>
<comment type="caution">
    <text evidence="2">The sequence shown here is derived from an EMBL/GenBank/DDBJ whole genome shotgun (WGS) entry which is preliminary data.</text>
</comment>
<evidence type="ECO:0008006" key="6">
    <source>
        <dbReference type="Google" id="ProtNLM"/>
    </source>
</evidence>
<evidence type="ECO:0000313" key="4">
    <source>
        <dbReference type="Proteomes" id="UP000194800"/>
    </source>
</evidence>
<organism evidence="2 5">
    <name type="scientific">Gilliamella apicola</name>
    <dbReference type="NCBI Taxonomy" id="1196095"/>
    <lineage>
        <taxon>Bacteria</taxon>
        <taxon>Pseudomonadati</taxon>
        <taxon>Pseudomonadota</taxon>
        <taxon>Gammaproteobacteria</taxon>
        <taxon>Orbales</taxon>
        <taxon>Orbaceae</taxon>
        <taxon>Gilliamella</taxon>
    </lineage>
</organism>
<evidence type="ECO:0000256" key="1">
    <source>
        <dbReference type="SAM" id="Phobius"/>
    </source>
</evidence>
<dbReference type="EMBL" id="NART01000029">
    <property type="protein sequence ID" value="OTQ09877.1"/>
    <property type="molecule type" value="Genomic_DNA"/>
</dbReference>
<dbReference type="Proteomes" id="UP000194800">
    <property type="component" value="Unassembled WGS sequence"/>
</dbReference>
<dbReference type="RefSeq" id="WP_084389984.1">
    <property type="nucleotide sequence ID" value="NZ_MZNE01000027.1"/>
</dbReference>
<evidence type="ECO:0000313" key="3">
    <source>
        <dbReference type="EMBL" id="OTQ09877.1"/>
    </source>
</evidence>
<feature type="transmembrane region" description="Helical" evidence="1">
    <location>
        <begin position="78"/>
        <end position="97"/>
    </location>
</feature>
<proteinExistence type="predicted"/>
<keyword evidence="1" id="KW-0472">Membrane</keyword>
<accession>A0A242NGA8</accession>
<reference evidence="4 5" key="1">
    <citation type="submission" date="2017-03" db="EMBL/GenBank/DDBJ databases">
        <title>Comparative genomics of honeybee gut symbionts reveal geographically distinct and subgroup specific antibiotic resistance.</title>
        <authorList>
            <person name="Ludvigsen J."/>
            <person name="Porcellato D."/>
            <person name="Labee-Lund T.M."/>
            <person name="Amdam G.V."/>
            <person name="Rudi K."/>
        </authorList>
    </citation>
    <scope>NUCLEOTIDE SEQUENCE [LARGE SCALE GENOMIC DNA]</scope>
    <source>
        <strain evidence="2 5">A-7-12</strain>
        <strain evidence="3 4">A-9-12</strain>
    </source>
</reference>
<protein>
    <recommendedName>
        <fullName evidence="6">YcxB-like protein domain-containing protein</fullName>
    </recommendedName>
</protein>
<dbReference type="EMBL" id="NARP01000023">
    <property type="protein sequence ID" value="OTP98943.1"/>
    <property type="molecule type" value="Genomic_DNA"/>
</dbReference>
<gene>
    <name evidence="3" type="ORF">B6C91_07625</name>
    <name evidence="2" type="ORF">B6D08_09320</name>
</gene>
<feature type="transmembrane region" description="Helical" evidence="1">
    <location>
        <begin position="49"/>
        <end position="72"/>
    </location>
</feature>
<dbReference type="OrthoDB" id="8613196at2"/>
<evidence type="ECO:0000313" key="5">
    <source>
        <dbReference type="Proteomes" id="UP000194977"/>
    </source>
</evidence>
<keyword evidence="4" id="KW-1185">Reference proteome</keyword>
<keyword evidence="1" id="KW-1133">Transmembrane helix</keyword>
<keyword evidence="1" id="KW-0812">Transmembrane</keyword>